<dbReference type="WBParaSite" id="BXY_0514600.1">
    <property type="protein sequence ID" value="BXY_0514600.1"/>
    <property type="gene ID" value="BXY_0514600"/>
</dbReference>
<organism evidence="2 3">
    <name type="scientific">Bursaphelenchus xylophilus</name>
    <name type="common">Pinewood nematode worm</name>
    <name type="synonym">Aphelenchoides xylophilus</name>
    <dbReference type="NCBI Taxonomy" id="6326"/>
    <lineage>
        <taxon>Eukaryota</taxon>
        <taxon>Metazoa</taxon>
        <taxon>Ecdysozoa</taxon>
        <taxon>Nematoda</taxon>
        <taxon>Chromadorea</taxon>
        <taxon>Rhabditida</taxon>
        <taxon>Tylenchina</taxon>
        <taxon>Tylenchomorpha</taxon>
        <taxon>Aphelenchoidea</taxon>
        <taxon>Aphelenchoididae</taxon>
        <taxon>Bursaphelenchus</taxon>
    </lineage>
</organism>
<evidence type="ECO:0000313" key="2">
    <source>
        <dbReference type="Proteomes" id="UP000095284"/>
    </source>
</evidence>
<protein>
    <submittedName>
        <fullName evidence="3">Bestrophin homolog</fullName>
    </submittedName>
</protein>
<evidence type="ECO:0000256" key="1">
    <source>
        <dbReference type="SAM" id="MobiDB-lite"/>
    </source>
</evidence>
<proteinExistence type="predicted"/>
<feature type="region of interest" description="Disordered" evidence="1">
    <location>
        <begin position="41"/>
        <end position="84"/>
    </location>
</feature>
<dbReference type="AlphaFoldDB" id="A0A1I7RWN3"/>
<accession>A0A1I7RWN3</accession>
<reference evidence="3" key="1">
    <citation type="submission" date="2016-11" db="UniProtKB">
        <authorList>
            <consortium name="WormBaseParasite"/>
        </authorList>
    </citation>
    <scope>IDENTIFICATION</scope>
</reference>
<name>A0A1I7RWN3_BURXY</name>
<sequence length="84" mass="9545">MDEQEMDDSETDFWREPGMDGQLDSHFPLKLDRLVYSKNCSRPSSARGETMAHSVPGDHELIGMHSDEETVVQEAHREENAGLE</sequence>
<evidence type="ECO:0000313" key="3">
    <source>
        <dbReference type="WBParaSite" id="BXY_0514600.1"/>
    </source>
</evidence>
<feature type="compositionally biased region" description="Basic and acidic residues" evidence="1">
    <location>
        <begin position="56"/>
        <end position="84"/>
    </location>
</feature>
<feature type="region of interest" description="Disordered" evidence="1">
    <location>
        <begin position="1"/>
        <end position="21"/>
    </location>
</feature>
<dbReference type="Proteomes" id="UP000095284">
    <property type="component" value="Unplaced"/>
</dbReference>
<feature type="compositionally biased region" description="Acidic residues" evidence="1">
    <location>
        <begin position="1"/>
        <end position="11"/>
    </location>
</feature>